<proteinExistence type="predicted"/>
<dbReference type="EMBL" id="LAZR01011303">
    <property type="protein sequence ID" value="KKM62397.1"/>
    <property type="molecule type" value="Genomic_DNA"/>
</dbReference>
<name>A0A0F9LZE6_9ZZZZ</name>
<accession>A0A0F9LZE6</accession>
<organism evidence="1">
    <name type="scientific">marine sediment metagenome</name>
    <dbReference type="NCBI Taxonomy" id="412755"/>
    <lineage>
        <taxon>unclassified sequences</taxon>
        <taxon>metagenomes</taxon>
        <taxon>ecological metagenomes</taxon>
    </lineage>
</organism>
<sequence length="68" mass="7990">MEEEVKYFEVATTVNYTLTKKIEAKTPEEAIEKAQELDPDAFENFNEFYEWLGFEWSNAKDGMTAEEL</sequence>
<gene>
    <name evidence="1" type="ORF">LCGC14_1522130</name>
</gene>
<comment type="caution">
    <text evidence="1">The sequence shown here is derived from an EMBL/GenBank/DDBJ whole genome shotgun (WGS) entry which is preliminary data.</text>
</comment>
<evidence type="ECO:0000313" key="1">
    <source>
        <dbReference type="EMBL" id="KKM62397.1"/>
    </source>
</evidence>
<dbReference type="AlphaFoldDB" id="A0A0F9LZE6"/>
<reference evidence="1" key="1">
    <citation type="journal article" date="2015" name="Nature">
        <title>Complex archaea that bridge the gap between prokaryotes and eukaryotes.</title>
        <authorList>
            <person name="Spang A."/>
            <person name="Saw J.H."/>
            <person name="Jorgensen S.L."/>
            <person name="Zaremba-Niedzwiedzka K."/>
            <person name="Martijn J."/>
            <person name="Lind A.E."/>
            <person name="van Eijk R."/>
            <person name="Schleper C."/>
            <person name="Guy L."/>
            <person name="Ettema T.J."/>
        </authorList>
    </citation>
    <scope>NUCLEOTIDE SEQUENCE</scope>
</reference>
<protein>
    <submittedName>
        <fullName evidence="1">Uncharacterized protein</fullName>
    </submittedName>
</protein>